<proteinExistence type="predicted"/>
<accession>A0A5C7WLX1</accession>
<dbReference type="Proteomes" id="UP000321374">
    <property type="component" value="Unassembled WGS sequence"/>
</dbReference>
<evidence type="ECO:0000313" key="2">
    <source>
        <dbReference type="EMBL" id="TXI37714.1"/>
    </source>
</evidence>
<comment type="caution">
    <text evidence="2">The sequence shown here is derived from an EMBL/GenBank/DDBJ whole genome shotgun (WGS) entry which is preliminary data.</text>
</comment>
<gene>
    <name evidence="2" type="ORF">E6Q51_02665</name>
</gene>
<dbReference type="EMBL" id="SSGG01000046">
    <property type="protein sequence ID" value="TXI37714.1"/>
    <property type="molecule type" value="Genomic_DNA"/>
</dbReference>
<reference evidence="2 3" key="1">
    <citation type="submission" date="2018-09" db="EMBL/GenBank/DDBJ databases">
        <title>Metagenome Assembled Genomes from an Advanced Water Purification Facility.</title>
        <authorList>
            <person name="Stamps B.W."/>
            <person name="Spear J.R."/>
        </authorList>
    </citation>
    <scope>NUCLEOTIDE SEQUENCE [LARGE SCALE GENOMIC DNA]</scope>
    <source>
        <strain evidence="2">Bin_42_2</strain>
    </source>
</reference>
<evidence type="ECO:0000256" key="1">
    <source>
        <dbReference type="SAM" id="Phobius"/>
    </source>
</evidence>
<feature type="transmembrane region" description="Helical" evidence="1">
    <location>
        <begin position="6"/>
        <end position="27"/>
    </location>
</feature>
<dbReference type="AlphaFoldDB" id="A0A5C7WLX1"/>
<sequence length="88" mass="9259">MNVDTAVHPVLVLVVFIAQMVSMSMMAMKIAASFVVLAVMAAGVCTAHLANTVMVMAMYVVGVDQRSEVVVASIAPAANTSTNYLIRN</sequence>
<keyword evidence="1" id="KW-0812">Transmembrane</keyword>
<keyword evidence="1" id="KW-1133">Transmembrane helix</keyword>
<protein>
    <submittedName>
        <fullName evidence="2">Uncharacterized protein</fullName>
    </submittedName>
</protein>
<name>A0A5C7WLX1_METME</name>
<feature type="transmembrane region" description="Helical" evidence="1">
    <location>
        <begin position="34"/>
        <end position="61"/>
    </location>
</feature>
<evidence type="ECO:0000313" key="3">
    <source>
        <dbReference type="Proteomes" id="UP000321374"/>
    </source>
</evidence>
<keyword evidence="1" id="KW-0472">Membrane</keyword>
<organism evidence="2 3">
    <name type="scientific">Methylophilus methylotrophus</name>
    <name type="common">Bacterium W3A1</name>
    <dbReference type="NCBI Taxonomy" id="17"/>
    <lineage>
        <taxon>Bacteria</taxon>
        <taxon>Pseudomonadati</taxon>
        <taxon>Pseudomonadota</taxon>
        <taxon>Betaproteobacteria</taxon>
        <taxon>Nitrosomonadales</taxon>
        <taxon>Methylophilaceae</taxon>
        <taxon>Methylophilus</taxon>
    </lineage>
</organism>